<reference evidence="5" key="1">
    <citation type="submission" date="2020-06" db="EMBL/GenBank/DDBJ databases">
        <authorList>
            <person name="Li T."/>
            <person name="Hu X."/>
            <person name="Zhang T."/>
            <person name="Song X."/>
            <person name="Zhang H."/>
            <person name="Dai N."/>
            <person name="Sheng W."/>
            <person name="Hou X."/>
            <person name="Wei L."/>
        </authorList>
    </citation>
    <scope>NUCLEOTIDE SEQUENCE</scope>
    <source>
        <strain evidence="5">K16</strain>
        <tissue evidence="5">Leaf</tissue>
    </source>
</reference>
<evidence type="ECO:0000313" key="5">
    <source>
        <dbReference type="EMBL" id="KAK4406456.1"/>
    </source>
</evidence>
<dbReference type="PANTHER" id="PTHR42648:SF27">
    <property type="entry name" value="RNA-DIRECTED DNA POLYMERASE"/>
    <property type="match status" value="1"/>
</dbReference>
<reference evidence="5" key="2">
    <citation type="journal article" date="2024" name="Plant">
        <title>Genomic evolution and insights into agronomic trait innovations of Sesamum species.</title>
        <authorList>
            <person name="Miao H."/>
            <person name="Wang L."/>
            <person name="Qu L."/>
            <person name="Liu H."/>
            <person name="Sun Y."/>
            <person name="Le M."/>
            <person name="Wang Q."/>
            <person name="Wei S."/>
            <person name="Zheng Y."/>
            <person name="Lin W."/>
            <person name="Duan Y."/>
            <person name="Cao H."/>
            <person name="Xiong S."/>
            <person name="Wang X."/>
            <person name="Wei L."/>
            <person name="Li C."/>
            <person name="Ma Q."/>
            <person name="Ju M."/>
            <person name="Zhao R."/>
            <person name="Li G."/>
            <person name="Mu C."/>
            <person name="Tian Q."/>
            <person name="Mei H."/>
            <person name="Zhang T."/>
            <person name="Gao T."/>
            <person name="Zhang H."/>
        </authorList>
    </citation>
    <scope>NUCLEOTIDE SEQUENCE</scope>
    <source>
        <strain evidence="5">K16</strain>
    </source>
</reference>
<evidence type="ECO:0000256" key="2">
    <source>
        <dbReference type="ARBA" id="ARBA00022801"/>
    </source>
</evidence>
<protein>
    <submittedName>
        <fullName evidence="5">Retrovirus-related Pol polyprotein from transposon RE2</fullName>
    </submittedName>
</protein>
<dbReference type="InterPro" id="IPR012337">
    <property type="entry name" value="RNaseH-like_sf"/>
</dbReference>
<dbReference type="GO" id="GO:0046872">
    <property type="term" value="F:metal ion binding"/>
    <property type="evidence" value="ECO:0007669"/>
    <property type="project" value="UniProtKB-KW"/>
</dbReference>
<dbReference type="InterPro" id="IPR039537">
    <property type="entry name" value="Retrotran_Ty1/copia-like"/>
</dbReference>
<evidence type="ECO:0000256" key="1">
    <source>
        <dbReference type="ARBA" id="ARBA00022723"/>
    </source>
</evidence>
<keyword evidence="6" id="KW-1185">Reference proteome</keyword>
<dbReference type="Proteomes" id="UP001289374">
    <property type="component" value="Unassembled WGS sequence"/>
</dbReference>
<comment type="caution">
    <text evidence="5">The sequence shown here is derived from an EMBL/GenBank/DDBJ whole genome shotgun (WGS) entry which is preliminary data.</text>
</comment>
<dbReference type="PANTHER" id="PTHR42648">
    <property type="entry name" value="TRANSPOSASE, PUTATIVE-RELATED"/>
    <property type="match status" value="1"/>
</dbReference>
<dbReference type="AlphaFoldDB" id="A0AAE1X7C7"/>
<dbReference type="GO" id="GO:0016787">
    <property type="term" value="F:hydrolase activity"/>
    <property type="evidence" value="ECO:0007669"/>
    <property type="project" value="UniProtKB-KW"/>
</dbReference>
<dbReference type="Gene3D" id="3.30.420.10">
    <property type="entry name" value="Ribonuclease H-like superfamily/Ribonuclease H"/>
    <property type="match status" value="1"/>
</dbReference>
<evidence type="ECO:0000259" key="4">
    <source>
        <dbReference type="Pfam" id="PF13976"/>
    </source>
</evidence>
<dbReference type="Pfam" id="PF13976">
    <property type="entry name" value="gag_pre-integrs"/>
    <property type="match status" value="1"/>
</dbReference>
<dbReference type="SUPFAM" id="SSF53098">
    <property type="entry name" value="Ribonuclease H-like"/>
    <property type="match status" value="1"/>
</dbReference>
<keyword evidence="1" id="KW-0479">Metal-binding</keyword>
<gene>
    <name evidence="5" type="ORF">Sango_0652100</name>
</gene>
<dbReference type="EMBL" id="JACGWL010000003">
    <property type="protein sequence ID" value="KAK4406456.1"/>
    <property type="molecule type" value="Genomic_DNA"/>
</dbReference>
<dbReference type="InterPro" id="IPR013103">
    <property type="entry name" value="RVT_2"/>
</dbReference>
<accession>A0AAE1X7C7</accession>
<proteinExistence type="predicted"/>
<dbReference type="InterPro" id="IPR025724">
    <property type="entry name" value="GAG-pre-integrase_dom"/>
</dbReference>
<organism evidence="5 6">
    <name type="scientific">Sesamum angolense</name>
    <dbReference type="NCBI Taxonomy" id="2727404"/>
    <lineage>
        <taxon>Eukaryota</taxon>
        <taxon>Viridiplantae</taxon>
        <taxon>Streptophyta</taxon>
        <taxon>Embryophyta</taxon>
        <taxon>Tracheophyta</taxon>
        <taxon>Spermatophyta</taxon>
        <taxon>Magnoliopsida</taxon>
        <taxon>eudicotyledons</taxon>
        <taxon>Gunneridae</taxon>
        <taxon>Pentapetalae</taxon>
        <taxon>asterids</taxon>
        <taxon>lamiids</taxon>
        <taxon>Lamiales</taxon>
        <taxon>Pedaliaceae</taxon>
        <taxon>Sesamum</taxon>
    </lineage>
</organism>
<dbReference type="GO" id="GO:0003676">
    <property type="term" value="F:nucleic acid binding"/>
    <property type="evidence" value="ECO:0007669"/>
    <property type="project" value="InterPro"/>
</dbReference>
<keyword evidence="2" id="KW-0378">Hydrolase</keyword>
<evidence type="ECO:0000313" key="6">
    <source>
        <dbReference type="Proteomes" id="UP001289374"/>
    </source>
</evidence>
<dbReference type="InterPro" id="IPR036397">
    <property type="entry name" value="RNaseH_sf"/>
</dbReference>
<evidence type="ECO:0000259" key="3">
    <source>
        <dbReference type="Pfam" id="PF07727"/>
    </source>
</evidence>
<sequence>MTNDIQNQYDRLDDVPSIMLCMKEVYVVPNRHIRYIITKVFFGTNMAKGSSVHSHGIKMLSLVEKSMISKIHKSTPVVLVGEASTSKAKGKRARRWKRKKGKGKAIIATASATGSPTAPVGMDKGKGKVLERRRKLSKDEMNLRLDDEKIVTAEAVASLNLVISDHILIELKDYYSIPTLWHARVSHISKDRMRKLVDLKSLEVHDLDNLPTCESCLEGKMTKKPFFGQSALASGLLDLIHMDICKPLNTPTGGGYSYFITFTDDHSWYGYIYLMRYKSEGYAFETIAKLLNMAPSKTMHQTPYEIWHGKHASYKYLGVWSDPPKSVKPIGCKWVYKRKLRADGKVTAFKARLIAKGYNQRSRIDFEETYSPVAMAKPI</sequence>
<feature type="domain" description="Reverse transcriptase Ty1/copia-type" evidence="3">
    <location>
        <begin position="322"/>
        <end position="375"/>
    </location>
</feature>
<feature type="domain" description="GAG-pre-integrase" evidence="4">
    <location>
        <begin position="178"/>
        <end position="221"/>
    </location>
</feature>
<dbReference type="Pfam" id="PF07727">
    <property type="entry name" value="RVT_2"/>
    <property type="match status" value="1"/>
</dbReference>
<name>A0AAE1X7C7_9LAMI</name>